<protein>
    <submittedName>
        <fullName evidence="1">Uncharacterized protein</fullName>
    </submittedName>
</protein>
<evidence type="ECO:0000313" key="2">
    <source>
        <dbReference type="Proteomes" id="UP001566132"/>
    </source>
</evidence>
<sequence length="79" mass="9230">MHMNETKWKKPHMAKEKMLLPQENTSCHENYDVKTVRIEFELISHSLDSLSEYLLGNLKWKELVSPETLTDVIIMGKGN</sequence>
<evidence type="ECO:0000313" key="1">
    <source>
        <dbReference type="EMBL" id="KAL1492835.1"/>
    </source>
</evidence>
<gene>
    <name evidence="1" type="ORF">ABEB36_011017</name>
</gene>
<dbReference type="AlphaFoldDB" id="A0ABD1EEG4"/>
<keyword evidence="2" id="KW-1185">Reference proteome</keyword>
<proteinExistence type="predicted"/>
<dbReference type="EMBL" id="JBDJPC010000008">
    <property type="protein sequence ID" value="KAL1492835.1"/>
    <property type="molecule type" value="Genomic_DNA"/>
</dbReference>
<organism evidence="1 2">
    <name type="scientific">Hypothenemus hampei</name>
    <name type="common">Coffee berry borer</name>
    <dbReference type="NCBI Taxonomy" id="57062"/>
    <lineage>
        <taxon>Eukaryota</taxon>
        <taxon>Metazoa</taxon>
        <taxon>Ecdysozoa</taxon>
        <taxon>Arthropoda</taxon>
        <taxon>Hexapoda</taxon>
        <taxon>Insecta</taxon>
        <taxon>Pterygota</taxon>
        <taxon>Neoptera</taxon>
        <taxon>Endopterygota</taxon>
        <taxon>Coleoptera</taxon>
        <taxon>Polyphaga</taxon>
        <taxon>Cucujiformia</taxon>
        <taxon>Curculionidae</taxon>
        <taxon>Scolytinae</taxon>
        <taxon>Hypothenemus</taxon>
    </lineage>
</organism>
<comment type="caution">
    <text evidence="1">The sequence shown here is derived from an EMBL/GenBank/DDBJ whole genome shotgun (WGS) entry which is preliminary data.</text>
</comment>
<accession>A0ABD1EEG4</accession>
<reference evidence="1 2" key="1">
    <citation type="submission" date="2024-05" db="EMBL/GenBank/DDBJ databases">
        <title>Genetic variation in Jamaican populations of the coffee berry borer (Hypothenemus hampei).</title>
        <authorList>
            <person name="Errbii M."/>
            <person name="Myrie A."/>
        </authorList>
    </citation>
    <scope>NUCLEOTIDE SEQUENCE [LARGE SCALE GENOMIC DNA]</scope>
    <source>
        <strain evidence="1">JA-Hopewell-2020-01-JO</strain>
        <tissue evidence="1">Whole body</tissue>
    </source>
</reference>
<dbReference type="Proteomes" id="UP001566132">
    <property type="component" value="Unassembled WGS sequence"/>
</dbReference>
<name>A0ABD1EEG4_HYPHA</name>